<accession>A0A4R3HYZ4</accession>
<dbReference type="OrthoDB" id="9780540at2"/>
<reference evidence="3 4" key="1">
    <citation type="submission" date="2019-03" db="EMBL/GenBank/DDBJ databases">
        <title>Genomic Encyclopedia of Archaeal and Bacterial Type Strains, Phase II (KMG-II): from individual species to whole genera.</title>
        <authorList>
            <person name="Goeker M."/>
        </authorList>
    </citation>
    <scope>NUCLEOTIDE SEQUENCE [LARGE SCALE GENOMIC DNA]</scope>
    <source>
        <strain evidence="3 4">DSM 15388</strain>
    </source>
</reference>
<evidence type="ECO:0008006" key="5">
    <source>
        <dbReference type="Google" id="ProtNLM"/>
    </source>
</evidence>
<organism evidence="3 4">
    <name type="scientific">Reinekea marinisedimentorum</name>
    <dbReference type="NCBI Taxonomy" id="230495"/>
    <lineage>
        <taxon>Bacteria</taxon>
        <taxon>Pseudomonadati</taxon>
        <taxon>Pseudomonadota</taxon>
        <taxon>Gammaproteobacteria</taxon>
        <taxon>Oceanospirillales</taxon>
        <taxon>Saccharospirillaceae</taxon>
        <taxon>Reinekea</taxon>
    </lineage>
</organism>
<evidence type="ECO:0000313" key="4">
    <source>
        <dbReference type="Proteomes" id="UP000295793"/>
    </source>
</evidence>
<dbReference type="InterPro" id="IPR038078">
    <property type="entry name" value="PhoU-like_sf"/>
</dbReference>
<dbReference type="SUPFAM" id="SSF109755">
    <property type="entry name" value="PhoU-like"/>
    <property type="match status" value="1"/>
</dbReference>
<evidence type="ECO:0000256" key="2">
    <source>
        <dbReference type="SAM" id="Coils"/>
    </source>
</evidence>
<dbReference type="InterPro" id="IPR002727">
    <property type="entry name" value="DUF47"/>
</dbReference>
<sequence length="226" mass="25702">MTSTSPLSLLFGKSPVKPMQQHIVKAYSCAKLLIPFFEAAYEGDYATAETVRQDITLLEREADALKKDIRKHLPNSLFMPVPRSDLLELLSMQDRIANRAKDISGIMLGREMSIPAPIQPLMMKYLKAAINTAKRAKNALDELDELYETGFSSKEVDLVDTLLKKLDDQEHRTDEFEIEMRRSLKAIESNNPPIDMMFLYRVIEQIGDLADVSQRVGSRLQILMAR</sequence>
<evidence type="ECO:0000256" key="1">
    <source>
        <dbReference type="ARBA" id="ARBA00008591"/>
    </source>
</evidence>
<dbReference type="EMBL" id="SLZR01000017">
    <property type="protein sequence ID" value="TCS38094.1"/>
    <property type="molecule type" value="Genomic_DNA"/>
</dbReference>
<evidence type="ECO:0000313" key="3">
    <source>
        <dbReference type="EMBL" id="TCS38094.1"/>
    </source>
</evidence>
<feature type="coiled-coil region" evidence="2">
    <location>
        <begin position="126"/>
        <end position="179"/>
    </location>
</feature>
<keyword evidence="2" id="KW-0175">Coiled coil</keyword>
<name>A0A4R3HYZ4_9GAMM</name>
<proteinExistence type="inferred from homology"/>
<dbReference type="AlphaFoldDB" id="A0A4R3HYZ4"/>
<dbReference type="PANTHER" id="PTHR36536">
    <property type="entry name" value="UPF0111 PROTEIN HI_1603"/>
    <property type="match status" value="1"/>
</dbReference>
<comment type="similarity">
    <text evidence="1">Belongs to the UPF0111 family.</text>
</comment>
<comment type="caution">
    <text evidence="3">The sequence shown here is derived from an EMBL/GenBank/DDBJ whole genome shotgun (WGS) entry which is preliminary data.</text>
</comment>
<gene>
    <name evidence="3" type="ORF">BCF53_11721</name>
</gene>
<dbReference type="PANTHER" id="PTHR36536:SF3">
    <property type="entry name" value="UPF0111 PROTEIN HI_1603"/>
    <property type="match status" value="1"/>
</dbReference>
<dbReference type="InterPro" id="IPR018445">
    <property type="entry name" value="Put_Phosphate_transp_reg"/>
</dbReference>
<protein>
    <recommendedName>
        <fullName evidence="5">TIGR00153 family protein</fullName>
    </recommendedName>
</protein>
<dbReference type="NCBIfam" id="TIGR00153">
    <property type="entry name" value="TIGR00153 family protein"/>
    <property type="match status" value="1"/>
</dbReference>
<dbReference type="Pfam" id="PF01865">
    <property type="entry name" value="PhoU_div"/>
    <property type="match status" value="1"/>
</dbReference>
<dbReference type="Proteomes" id="UP000295793">
    <property type="component" value="Unassembled WGS sequence"/>
</dbReference>
<dbReference type="RefSeq" id="WP_132703035.1">
    <property type="nucleotide sequence ID" value="NZ_SLZR01000017.1"/>
</dbReference>
<dbReference type="Gene3D" id="1.20.58.220">
    <property type="entry name" value="Phosphate transport system protein phou homolog 2, domain 2"/>
    <property type="match status" value="1"/>
</dbReference>
<keyword evidence="4" id="KW-1185">Reference proteome</keyword>